<keyword evidence="6" id="KW-0680">Restriction system</keyword>
<dbReference type="GO" id="GO:0008170">
    <property type="term" value="F:N-methyltransferase activity"/>
    <property type="evidence" value="ECO:0007669"/>
    <property type="project" value="InterPro"/>
</dbReference>
<dbReference type="InterPro" id="IPR001091">
    <property type="entry name" value="RM_Methyltransferase"/>
</dbReference>
<protein>
    <recommendedName>
        <fullName evidence="2">site-specific DNA-methyltransferase (cytosine-N(4)-specific)</fullName>
        <ecNumber evidence="2">2.1.1.113</ecNumber>
    </recommendedName>
</protein>
<dbReference type="EMBL" id="BARW01000346">
    <property type="protein sequence ID" value="GAI63083.1"/>
    <property type="molecule type" value="Genomic_DNA"/>
</dbReference>
<keyword evidence="5" id="KW-0949">S-adenosyl-L-methionine</keyword>
<evidence type="ECO:0000256" key="5">
    <source>
        <dbReference type="ARBA" id="ARBA00022691"/>
    </source>
</evidence>
<dbReference type="GO" id="GO:0032259">
    <property type="term" value="P:methylation"/>
    <property type="evidence" value="ECO:0007669"/>
    <property type="project" value="UniProtKB-KW"/>
</dbReference>
<evidence type="ECO:0000256" key="2">
    <source>
        <dbReference type="ARBA" id="ARBA00012185"/>
    </source>
</evidence>
<dbReference type="GO" id="GO:0015667">
    <property type="term" value="F:site-specific DNA-methyltransferase (cytosine-N4-specific) activity"/>
    <property type="evidence" value="ECO:0007669"/>
    <property type="project" value="UniProtKB-EC"/>
</dbReference>
<dbReference type="Pfam" id="PF01555">
    <property type="entry name" value="N6_N4_Mtase"/>
    <property type="match status" value="1"/>
</dbReference>
<dbReference type="GO" id="GO:0003677">
    <property type="term" value="F:DNA binding"/>
    <property type="evidence" value="ECO:0007669"/>
    <property type="project" value="UniProtKB-KW"/>
</dbReference>
<dbReference type="InterPro" id="IPR002941">
    <property type="entry name" value="DNA_methylase_N4/N6"/>
</dbReference>
<dbReference type="AlphaFoldDB" id="X1Q4D8"/>
<dbReference type="GO" id="GO:0009307">
    <property type="term" value="P:DNA restriction-modification system"/>
    <property type="evidence" value="ECO:0007669"/>
    <property type="project" value="UniProtKB-KW"/>
</dbReference>
<dbReference type="SUPFAM" id="SSF53335">
    <property type="entry name" value="S-adenosyl-L-methionine-dependent methyltransferases"/>
    <property type="match status" value="1"/>
</dbReference>
<feature type="domain" description="DNA methylase N-4/N-6" evidence="9">
    <location>
        <begin position="23"/>
        <end position="272"/>
    </location>
</feature>
<evidence type="ECO:0000256" key="4">
    <source>
        <dbReference type="ARBA" id="ARBA00022679"/>
    </source>
</evidence>
<evidence type="ECO:0000256" key="6">
    <source>
        <dbReference type="ARBA" id="ARBA00022747"/>
    </source>
</evidence>
<evidence type="ECO:0000256" key="1">
    <source>
        <dbReference type="ARBA" id="ARBA00010203"/>
    </source>
</evidence>
<dbReference type="PROSITE" id="PS00093">
    <property type="entry name" value="N4_MTASE"/>
    <property type="match status" value="1"/>
</dbReference>
<evidence type="ECO:0000256" key="3">
    <source>
        <dbReference type="ARBA" id="ARBA00022603"/>
    </source>
</evidence>
<proteinExistence type="inferred from homology"/>
<reference evidence="10" key="1">
    <citation type="journal article" date="2014" name="Front. Microbiol.">
        <title>High frequency of phylogenetically diverse reductive dehalogenase-homologous genes in deep subseafloor sedimentary metagenomes.</title>
        <authorList>
            <person name="Kawai M."/>
            <person name="Futagami T."/>
            <person name="Toyoda A."/>
            <person name="Takaki Y."/>
            <person name="Nishi S."/>
            <person name="Hori S."/>
            <person name="Arai W."/>
            <person name="Tsubouchi T."/>
            <person name="Morono Y."/>
            <person name="Uchiyama I."/>
            <person name="Ito T."/>
            <person name="Fujiyama A."/>
            <person name="Inagaki F."/>
            <person name="Takami H."/>
        </authorList>
    </citation>
    <scope>NUCLEOTIDE SEQUENCE</scope>
    <source>
        <strain evidence="10">Expedition CK06-06</strain>
    </source>
</reference>
<keyword evidence="7" id="KW-0238">DNA-binding</keyword>
<keyword evidence="3" id="KW-0489">Methyltransferase</keyword>
<comment type="caution">
    <text evidence="10">The sequence shown here is derived from an EMBL/GenBank/DDBJ whole genome shotgun (WGS) entry which is preliminary data.</text>
</comment>
<organism evidence="10">
    <name type="scientific">marine sediment metagenome</name>
    <dbReference type="NCBI Taxonomy" id="412755"/>
    <lineage>
        <taxon>unclassified sequences</taxon>
        <taxon>metagenomes</taxon>
        <taxon>ecological metagenomes</taxon>
    </lineage>
</organism>
<evidence type="ECO:0000256" key="8">
    <source>
        <dbReference type="ARBA" id="ARBA00049120"/>
    </source>
</evidence>
<evidence type="ECO:0000313" key="10">
    <source>
        <dbReference type="EMBL" id="GAI63083.1"/>
    </source>
</evidence>
<dbReference type="InterPro" id="IPR029063">
    <property type="entry name" value="SAM-dependent_MTases_sf"/>
</dbReference>
<evidence type="ECO:0000259" key="9">
    <source>
        <dbReference type="Pfam" id="PF01555"/>
    </source>
</evidence>
<comment type="catalytic activity">
    <reaction evidence="8">
        <text>a 2'-deoxycytidine in DNA + S-adenosyl-L-methionine = an N(4)-methyl-2'-deoxycytidine in DNA + S-adenosyl-L-homocysteine + H(+)</text>
        <dbReference type="Rhea" id="RHEA:16857"/>
        <dbReference type="Rhea" id="RHEA-COMP:11369"/>
        <dbReference type="Rhea" id="RHEA-COMP:13674"/>
        <dbReference type="ChEBI" id="CHEBI:15378"/>
        <dbReference type="ChEBI" id="CHEBI:57856"/>
        <dbReference type="ChEBI" id="CHEBI:59789"/>
        <dbReference type="ChEBI" id="CHEBI:85452"/>
        <dbReference type="ChEBI" id="CHEBI:137933"/>
        <dbReference type="EC" id="2.1.1.113"/>
    </reaction>
</comment>
<name>X1Q4D8_9ZZZZ</name>
<dbReference type="Gene3D" id="3.40.50.150">
    <property type="entry name" value="Vaccinia Virus protein VP39"/>
    <property type="match status" value="1"/>
</dbReference>
<dbReference type="InterPro" id="IPR017985">
    <property type="entry name" value="MeTrfase_CN4_CS"/>
</dbReference>
<comment type="similarity">
    <text evidence="1">Belongs to the N(4)/N(6)-methyltransferase family. N(4) subfamily.</text>
</comment>
<gene>
    <name evidence="10" type="ORF">S12H4_01648</name>
</gene>
<dbReference type="PRINTS" id="PR00508">
    <property type="entry name" value="S21N4MTFRASE"/>
</dbReference>
<dbReference type="EC" id="2.1.1.113" evidence="2"/>
<accession>X1Q4D8</accession>
<sequence>METVHKFFFKNSSDMSEVKSDSIDLVITSPPYPMIEMWDALFSTLNEDIQQTLQEGNGNSAFNLMHEELEKIWNEVVRVVKPGGIVCINVGDATRNINKNFQLFTNHVRITTFFQNNGFIVLPCILWRKPTNSPNKFLGSGMLPTNAYITLEHEYILIFRKGNKKRKLSPGLETRYNSAYFWEERNKWFSDLWADIRGMSQKLNNINGNKKKIRDRSAAFPLKLPYRLINMFSIYGDTVLDPFWGTGTTTFAAMVSGRCSIGYEINLEFLEGFKLNLKELKNTTQSINNNRIKSHIEFIESYKKSGKEPKYQANNYKFPVITKQEIEILLFSIKNYSENGNKFTVNYSKYEFE</sequence>
<evidence type="ECO:0000256" key="7">
    <source>
        <dbReference type="ARBA" id="ARBA00023125"/>
    </source>
</evidence>
<keyword evidence="4" id="KW-0808">Transferase</keyword>